<feature type="compositionally biased region" description="Low complexity" evidence="7">
    <location>
        <begin position="646"/>
        <end position="658"/>
    </location>
</feature>
<dbReference type="InterPro" id="IPR003688">
    <property type="entry name" value="TraG/VirD4"/>
</dbReference>
<dbReference type="InterPro" id="IPR051539">
    <property type="entry name" value="T4SS-coupling_protein"/>
</dbReference>
<evidence type="ECO:0000313" key="10">
    <source>
        <dbReference type="Proteomes" id="UP000182703"/>
    </source>
</evidence>
<dbReference type="RefSeq" id="WP_071923231.1">
    <property type="nucleotide sequence ID" value="NZ_CP018095.1"/>
</dbReference>
<dbReference type="EMBL" id="CP018095">
    <property type="protein sequence ID" value="APF36424.1"/>
    <property type="molecule type" value="Genomic_DNA"/>
</dbReference>
<feature type="domain" description="TraD/TraG TraM recognition site" evidence="8">
    <location>
        <begin position="436"/>
        <end position="518"/>
    </location>
</feature>
<evidence type="ECO:0000313" key="9">
    <source>
        <dbReference type="EMBL" id="APF36424.1"/>
    </source>
</evidence>
<dbReference type="Pfam" id="PF02534">
    <property type="entry name" value="T4SS-DNA_transf"/>
    <property type="match status" value="1"/>
</dbReference>
<dbReference type="InterPro" id="IPR027417">
    <property type="entry name" value="P-loop_NTPase"/>
</dbReference>
<feature type="compositionally biased region" description="Pro residues" evidence="7">
    <location>
        <begin position="677"/>
        <end position="686"/>
    </location>
</feature>
<keyword evidence="6" id="KW-0472">Membrane</keyword>
<keyword evidence="4" id="KW-0812">Transmembrane</keyword>
<dbReference type="PANTHER" id="PTHR37937">
    <property type="entry name" value="CONJUGATIVE TRANSFER: DNA TRANSPORT"/>
    <property type="match status" value="1"/>
</dbReference>
<feature type="region of interest" description="Disordered" evidence="7">
    <location>
        <begin position="585"/>
        <end position="686"/>
    </location>
</feature>
<dbReference type="GO" id="GO:0005886">
    <property type="term" value="C:plasma membrane"/>
    <property type="evidence" value="ECO:0007669"/>
    <property type="project" value="UniProtKB-SubCell"/>
</dbReference>
<proteinExistence type="inferred from homology"/>
<dbReference type="PANTHER" id="PTHR37937:SF1">
    <property type="entry name" value="CONJUGATIVE TRANSFER: DNA TRANSPORT"/>
    <property type="match status" value="1"/>
</dbReference>
<evidence type="ECO:0000256" key="7">
    <source>
        <dbReference type="SAM" id="MobiDB-lite"/>
    </source>
</evidence>
<evidence type="ECO:0000256" key="1">
    <source>
        <dbReference type="ARBA" id="ARBA00004651"/>
    </source>
</evidence>
<dbReference type="Proteomes" id="UP000182703">
    <property type="component" value="Chromosome"/>
</dbReference>
<keyword evidence="3" id="KW-1003">Cell membrane</keyword>
<dbReference type="Pfam" id="PF12696">
    <property type="entry name" value="TraG-D_C"/>
    <property type="match status" value="1"/>
</dbReference>
<evidence type="ECO:0000256" key="3">
    <source>
        <dbReference type="ARBA" id="ARBA00022475"/>
    </source>
</evidence>
<dbReference type="AlphaFoldDB" id="A0AAC9NXG0"/>
<dbReference type="KEGG" id="cdq:BOQ54_03095"/>
<evidence type="ECO:0000256" key="2">
    <source>
        <dbReference type="ARBA" id="ARBA00008806"/>
    </source>
</evidence>
<comment type="subcellular location">
    <subcellularLocation>
        <location evidence="1">Cell membrane</location>
        <topology evidence="1">Multi-pass membrane protein</topology>
    </subcellularLocation>
</comment>
<accession>A0AAC9NXG0</accession>
<evidence type="ECO:0000259" key="8">
    <source>
        <dbReference type="Pfam" id="PF12696"/>
    </source>
</evidence>
<feature type="compositionally biased region" description="Pro residues" evidence="7">
    <location>
        <begin position="585"/>
        <end position="597"/>
    </location>
</feature>
<organism evidence="9 10">
    <name type="scientific">Chelatococcus daeguensis</name>
    <dbReference type="NCBI Taxonomy" id="444444"/>
    <lineage>
        <taxon>Bacteria</taxon>
        <taxon>Pseudomonadati</taxon>
        <taxon>Pseudomonadota</taxon>
        <taxon>Alphaproteobacteria</taxon>
        <taxon>Hyphomicrobiales</taxon>
        <taxon>Chelatococcaceae</taxon>
        <taxon>Chelatococcus</taxon>
    </lineage>
</organism>
<comment type="similarity">
    <text evidence="2">Belongs to the VirD4/TraG family.</text>
</comment>
<gene>
    <name evidence="9" type="ORF">BOQ54_03095</name>
</gene>
<dbReference type="Gene3D" id="1.10.8.80">
    <property type="entry name" value="Magnesium chelatase subunit I, C-Terminal domain"/>
    <property type="match status" value="1"/>
</dbReference>
<dbReference type="CDD" id="cd01127">
    <property type="entry name" value="TrwB_TraG_TraD_VirD4"/>
    <property type="match status" value="2"/>
</dbReference>
<reference evidence="9 10" key="1">
    <citation type="submission" date="2016-11" db="EMBL/GenBank/DDBJ databases">
        <title>Complete genome sequence of the aerobically denitrifying bacterium Chelatococcus daeguensis TAD1.</title>
        <authorList>
            <person name="Yang Y."/>
            <person name="Huang S."/>
            <person name="Lin E."/>
        </authorList>
    </citation>
    <scope>NUCLEOTIDE SEQUENCE [LARGE SCALE GENOMIC DNA]</scope>
    <source>
        <strain evidence="9 10">TAD1</strain>
    </source>
</reference>
<dbReference type="SUPFAM" id="SSF52540">
    <property type="entry name" value="P-loop containing nucleoside triphosphate hydrolases"/>
    <property type="match status" value="1"/>
</dbReference>
<sequence length="686" mass="77170">MVWGKLFGWGKGGNEPIRWTGGSFHVAWYRSLDPEWREALRIITDDPYMEHMFKVRLWQELKSGDLEKFRAQLRSTFPMLHPDSQARLKSISASAAWASLQQLESGRFIPEKGEPWPEDTIELARFALPYVDEDGGQTTLFYPIHFHGEGHLLTVAPTGAGKGQRFILPTLLKFEGPVVVLDPKGENYKETAWWRSLYGQVFKFAPGQPDSDSYNPLDRVKSWDDARLVADLMIVPQSRDPFWDDSAKVLLSGLIYYVVSTRPPGLRNMAEVQRLLAASKEEHDRMLEELKASGDQRLRQAGNLIEKQTDGLRMSITTTLHTQLEVWSSDRVRAVTSTTTPGFTMEDILVTANNDAVAASKEKRWYGWQDKGEGQVERGASGSVYLIVPPEEMRATLTVLRVILGQLLSEAIRVRKEIMERNAADKELHPKFLNYPITFFLDEMPQLGYMGIIENAVAITRSYKIRMWLFTQDIAQLKEVYPKWESLIANCRCQIYFRPNDTATAAHVSARLGRKRDIWGKEDWVASPQQLMGTEFWEDCVMFQDGLAIRARMQTPLFADPDHKEWVEENQAKYGKEVLRAPRVAPLPVPETRPPVPAEGSNAVAAAQAPAPSSPGAQDDAVDLEDDAEYQAELAALQARMRARKSGSPPAAAASPPDDGGPRPLERPSGSSETPRRPPAPPSFDE</sequence>
<keyword evidence="10" id="KW-1185">Reference proteome</keyword>
<evidence type="ECO:0000256" key="4">
    <source>
        <dbReference type="ARBA" id="ARBA00022692"/>
    </source>
</evidence>
<dbReference type="Gene3D" id="3.40.50.300">
    <property type="entry name" value="P-loop containing nucleotide triphosphate hydrolases"/>
    <property type="match status" value="1"/>
</dbReference>
<keyword evidence="5" id="KW-1133">Transmembrane helix</keyword>
<name>A0AAC9NXG0_9HYPH</name>
<protein>
    <recommendedName>
        <fullName evidence="8">TraD/TraG TraM recognition site domain-containing protein</fullName>
    </recommendedName>
</protein>
<evidence type="ECO:0000256" key="6">
    <source>
        <dbReference type="ARBA" id="ARBA00023136"/>
    </source>
</evidence>
<dbReference type="InterPro" id="IPR032689">
    <property type="entry name" value="TraG-D_C"/>
</dbReference>
<evidence type="ECO:0000256" key="5">
    <source>
        <dbReference type="ARBA" id="ARBA00022989"/>
    </source>
</evidence>
<feature type="compositionally biased region" description="Low complexity" evidence="7">
    <location>
        <begin position="603"/>
        <end position="619"/>
    </location>
</feature>
<feature type="compositionally biased region" description="Acidic residues" evidence="7">
    <location>
        <begin position="620"/>
        <end position="630"/>
    </location>
</feature>